<protein>
    <submittedName>
        <fullName evidence="4">KTSC domain-containing protein</fullName>
    </submittedName>
</protein>
<dbReference type="Gene3D" id="3.30.565.60">
    <property type="match status" value="1"/>
</dbReference>
<feature type="domain" description="KTSC" evidence="2">
    <location>
        <begin position="555"/>
        <end position="611"/>
    </location>
</feature>
<gene>
    <name evidence="4" type="ORF">QLS71_002995</name>
</gene>
<dbReference type="Pfam" id="PF04326">
    <property type="entry name" value="SLFN_AlbA_2"/>
    <property type="match status" value="1"/>
</dbReference>
<dbReference type="InterPro" id="IPR038475">
    <property type="entry name" value="RecG_C_sf"/>
</dbReference>
<dbReference type="Pfam" id="PF13619">
    <property type="entry name" value="KTSC"/>
    <property type="match status" value="1"/>
</dbReference>
<evidence type="ECO:0000259" key="1">
    <source>
        <dbReference type="Pfam" id="PF04326"/>
    </source>
</evidence>
<dbReference type="InterPro" id="IPR025309">
    <property type="entry name" value="KTSC_dom"/>
</dbReference>
<dbReference type="Pfam" id="PF13749">
    <property type="entry name" value="HATPase_c_4"/>
    <property type="match status" value="1"/>
</dbReference>
<organism evidence="4 5">
    <name type="scientific">Mariniflexile litorale</name>
    <dbReference type="NCBI Taxonomy" id="3045158"/>
    <lineage>
        <taxon>Bacteria</taxon>
        <taxon>Pseudomonadati</taxon>
        <taxon>Bacteroidota</taxon>
        <taxon>Flavobacteriia</taxon>
        <taxon>Flavobacteriales</taxon>
        <taxon>Flavobacteriaceae</taxon>
        <taxon>Mariniflexile</taxon>
    </lineage>
</organism>
<accession>A0AAU7EJD6</accession>
<evidence type="ECO:0000313" key="4">
    <source>
        <dbReference type="EMBL" id="XBL14991.1"/>
    </source>
</evidence>
<dbReference type="AlphaFoldDB" id="A0AAU7EJD6"/>
<proteinExistence type="predicted"/>
<dbReference type="Proteomes" id="UP001224325">
    <property type="component" value="Chromosome"/>
</dbReference>
<dbReference type="PANTHER" id="PTHR30595">
    <property type="entry name" value="GLPR-RELATED TRANSCRIPTIONAL REPRESSOR"/>
    <property type="match status" value="1"/>
</dbReference>
<dbReference type="RefSeq" id="WP_308990436.1">
    <property type="nucleotide sequence ID" value="NZ_CP155618.1"/>
</dbReference>
<dbReference type="InterPro" id="IPR049514">
    <property type="entry name" value="Fic-like_C"/>
</dbReference>
<keyword evidence="5" id="KW-1185">Reference proteome</keyword>
<evidence type="ECO:0000313" key="5">
    <source>
        <dbReference type="Proteomes" id="UP001224325"/>
    </source>
</evidence>
<dbReference type="PANTHER" id="PTHR30595:SF6">
    <property type="entry name" value="SCHLAFEN ALBA-2 DOMAIN-CONTAINING PROTEIN"/>
    <property type="match status" value="1"/>
</dbReference>
<reference evidence="4" key="1">
    <citation type="submission" date="2024-04" db="EMBL/GenBank/DDBJ databases">
        <title>Mariniflexile litorale, isolated from the shallow sediments of the Sea of Japan.</title>
        <authorList>
            <person name="Romanenko L."/>
            <person name="Isaeva M."/>
        </authorList>
    </citation>
    <scope>NUCLEOTIDE SEQUENCE [LARGE SCALE GENOMIC DNA]</scope>
    <source>
        <strain evidence="4">KMM 9835</strain>
    </source>
</reference>
<sequence length="616" mass="70628">MALPINIDELLHGNTVEWDRIELKKGWNPEDVIHSLCAYANDINNWDGGYVIIGVEEENGKAKLPPIGLQVQELDAIQKKLIELSHKLSPVYIPVFQPYLMNERYILVVFAPAGDNRPYKAPISLSEKRTERAMYIKRGSKTIKVKDGSDDERRLIELTARIPFDDRINQTATLDDLNLRLIQNYLKEVMSSLYEESTKMPFSELCRLLMIAKGSDELLRPTNAGLLLFNEHPEKFFSEAKIDLVFHKNEVGKDYTEKLFMGSIIQQIRDVLQYFKSTIVEELVVKSAKQAESIRFFNYPFQAIEEAVVNAVYHKSYERQNPVEIQIHKDKIEILSFPGPMPPINQAMLNKQRVVTRDYRNRKLGGFLKELKLTEGRGTGLPIIHKSLAENGSPPPVFETDENNAYFLCILPVHPLTNSILGQEKELRRDYDKVLEFKSLSDINPYLRLSVSEIGDRDKEAIRDSITPKAKQLLQYCIEPKSREAIFDKIGLYNNTKNFRSHLKPLIDAGWLQLTLPDTPTSRDQKYLSTALGKQLLSILKEGHIGKSERIPVVSSNIASVGYDAEKKVLEIEFHHGAVYQYFDVPKKVYEDLMGSPSLGAYFMNELKDKFNYQKK</sequence>
<dbReference type="Pfam" id="PF21247">
    <property type="entry name" value="Fic-like_C"/>
    <property type="match status" value="1"/>
</dbReference>
<feature type="domain" description="Schlafen AlbA-2" evidence="1">
    <location>
        <begin position="17"/>
        <end position="145"/>
    </location>
</feature>
<dbReference type="Gene3D" id="3.30.950.30">
    <property type="entry name" value="Schlafen, AAA domain"/>
    <property type="match status" value="1"/>
</dbReference>
<name>A0AAU7EJD6_9FLAO</name>
<dbReference type="InterPro" id="IPR007421">
    <property type="entry name" value="Schlafen_AlbA_2_dom"/>
</dbReference>
<evidence type="ECO:0000259" key="2">
    <source>
        <dbReference type="Pfam" id="PF13619"/>
    </source>
</evidence>
<dbReference type="InterPro" id="IPR038461">
    <property type="entry name" value="Schlafen_AlbA_2_dom_sf"/>
</dbReference>
<dbReference type="EMBL" id="CP155618">
    <property type="protein sequence ID" value="XBL14991.1"/>
    <property type="molecule type" value="Genomic_DNA"/>
</dbReference>
<dbReference type="KEGG" id="mlil:QLS71_002995"/>
<feature type="domain" description="Filamentation induced by cAMP protein Fic-like C-terminal" evidence="3">
    <location>
        <begin position="471"/>
        <end position="527"/>
    </location>
</feature>
<evidence type="ECO:0000259" key="3">
    <source>
        <dbReference type="Pfam" id="PF21247"/>
    </source>
</evidence>